<reference evidence="1 2" key="1">
    <citation type="journal article" date="2015" name="Genome Biol. Evol.">
        <title>Comparative Genomics of a Bacterivorous Green Alga Reveals Evolutionary Causalities and Consequences of Phago-Mixotrophic Mode of Nutrition.</title>
        <authorList>
            <person name="Burns J.A."/>
            <person name="Paasch A."/>
            <person name="Narechania A."/>
            <person name="Kim E."/>
        </authorList>
    </citation>
    <scope>NUCLEOTIDE SEQUENCE [LARGE SCALE GENOMIC DNA]</scope>
    <source>
        <strain evidence="1 2">PLY_AMNH</strain>
    </source>
</reference>
<evidence type="ECO:0000313" key="2">
    <source>
        <dbReference type="Proteomes" id="UP001190700"/>
    </source>
</evidence>
<accession>A0AAE0L1N9</accession>
<organism evidence="1 2">
    <name type="scientific">Cymbomonas tetramitiformis</name>
    <dbReference type="NCBI Taxonomy" id="36881"/>
    <lineage>
        <taxon>Eukaryota</taxon>
        <taxon>Viridiplantae</taxon>
        <taxon>Chlorophyta</taxon>
        <taxon>Pyramimonadophyceae</taxon>
        <taxon>Pyramimonadales</taxon>
        <taxon>Pyramimonadaceae</taxon>
        <taxon>Cymbomonas</taxon>
    </lineage>
</organism>
<dbReference type="AlphaFoldDB" id="A0AAE0L1N9"/>
<evidence type="ECO:0000313" key="1">
    <source>
        <dbReference type="EMBL" id="KAK3268637.1"/>
    </source>
</evidence>
<gene>
    <name evidence="1" type="ORF">CYMTET_22867</name>
</gene>
<name>A0AAE0L1N9_9CHLO</name>
<dbReference type="Proteomes" id="UP001190700">
    <property type="component" value="Unassembled WGS sequence"/>
</dbReference>
<sequence>MPLRRNVHREASVGYFRAFEALTGYKSMHMNDNDWTQVWVAHFMLMNRGILVNLRDFFLAAPSERIQWSAESSAADAPRPNREAWIEAVMKVAQDHQYGFSEYYTYGMWLRKFYPDRYEIASECNQVKRFFRAPPHYIKGACLPPARLEDEGKSCYAVLAWEVQKFDPACDVDERSTLPN</sequence>
<comment type="caution">
    <text evidence="1">The sequence shown here is derived from an EMBL/GenBank/DDBJ whole genome shotgun (WGS) entry which is preliminary data.</text>
</comment>
<proteinExistence type="predicted"/>
<protein>
    <submittedName>
        <fullName evidence="1">Uncharacterized protein</fullName>
    </submittedName>
</protein>
<keyword evidence="2" id="KW-1185">Reference proteome</keyword>
<dbReference type="EMBL" id="LGRX02011703">
    <property type="protein sequence ID" value="KAK3268637.1"/>
    <property type="molecule type" value="Genomic_DNA"/>
</dbReference>